<keyword evidence="1" id="KW-0547">Nucleotide-binding</keyword>
<name>A0A3P7NNH9_DIBLA</name>
<dbReference type="GO" id="GO:0005524">
    <property type="term" value="F:ATP binding"/>
    <property type="evidence" value="ECO:0007669"/>
    <property type="project" value="UniProtKB-KW"/>
</dbReference>
<feature type="non-terminal residue" evidence="4">
    <location>
        <position position="47"/>
    </location>
</feature>
<sequence>MAFLEEVNIVHRDLRAANVLVGKDETVKVADFSLTQILRDTPTVDSG</sequence>
<keyword evidence="5" id="KW-1185">Reference proteome</keyword>
<protein>
    <recommendedName>
        <fullName evidence="3">Protein kinase domain-containing protein</fullName>
    </recommendedName>
</protein>
<dbReference type="InterPro" id="IPR000719">
    <property type="entry name" value="Prot_kinase_dom"/>
</dbReference>
<dbReference type="OrthoDB" id="6272167at2759"/>
<evidence type="ECO:0000259" key="3">
    <source>
        <dbReference type="PROSITE" id="PS50011"/>
    </source>
</evidence>
<dbReference type="Proteomes" id="UP000281553">
    <property type="component" value="Unassembled WGS sequence"/>
</dbReference>
<dbReference type="EMBL" id="UYRU01112618">
    <property type="protein sequence ID" value="VDN44684.1"/>
    <property type="molecule type" value="Genomic_DNA"/>
</dbReference>
<dbReference type="Pfam" id="PF07714">
    <property type="entry name" value="PK_Tyr_Ser-Thr"/>
    <property type="match status" value="1"/>
</dbReference>
<evidence type="ECO:0000313" key="4">
    <source>
        <dbReference type="EMBL" id="VDN44684.1"/>
    </source>
</evidence>
<dbReference type="PROSITE" id="PS50011">
    <property type="entry name" value="PROTEIN_KINASE_DOM"/>
    <property type="match status" value="1"/>
</dbReference>
<dbReference type="SUPFAM" id="SSF56112">
    <property type="entry name" value="Protein kinase-like (PK-like)"/>
    <property type="match status" value="1"/>
</dbReference>
<dbReference type="AlphaFoldDB" id="A0A3P7NNH9"/>
<evidence type="ECO:0000256" key="2">
    <source>
        <dbReference type="ARBA" id="ARBA00022840"/>
    </source>
</evidence>
<dbReference type="Gene3D" id="1.10.510.10">
    <property type="entry name" value="Transferase(Phosphotransferase) domain 1"/>
    <property type="match status" value="1"/>
</dbReference>
<organism evidence="4 5">
    <name type="scientific">Dibothriocephalus latus</name>
    <name type="common">Fish tapeworm</name>
    <name type="synonym">Diphyllobothrium latum</name>
    <dbReference type="NCBI Taxonomy" id="60516"/>
    <lineage>
        <taxon>Eukaryota</taxon>
        <taxon>Metazoa</taxon>
        <taxon>Spiralia</taxon>
        <taxon>Lophotrochozoa</taxon>
        <taxon>Platyhelminthes</taxon>
        <taxon>Cestoda</taxon>
        <taxon>Eucestoda</taxon>
        <taxon>Diphyllobothriidea</taxon>
        <taxon>Diphyllobothriidae</taxon>
        <taxon>Dibothriocephalus</taxon>
    </lineage>
</organism>
<dbReference type="InterPro" id="IPR001245">
    <property type="entry name" value="Ser-Thr/Tyr_kinase_cat_dom"/>
</dbReference>
<dbReference type="PANTHER" id="PTHR24418">
    <property type="entry name" value="TYROSINE-PROTEIN KINASE"/>
    <property type="match status" value="1"/>
</dbReference>
<dbReference type="InterPro" id="IPR050198">
    <property type="entry name" value="Non-receptor_tyrosine_kinases"/>
</dbReference>
<dbReference type="InterPro" id="IPR011009">
    <property type="entry name" value="Kinase-like_dom_sf"/>
</dbReference>
<evidence type="ECO:0000256" key="1">
    <source>
        <dbReference type="ARBA" id="ARBA00022741"/>
    </source>
</evidence>
<gene>
    <name evidence="4" type="ORF">DILT_LOCUS19405</name>
</gene>
<keyword evidence="2" id="KW-0067">ATP-binding</keyword>
<accession>A0A3P7NNH9</accession>
<proteinExistence type="predicted"/>
<dbReference type="PROSITE" id="PS00109">
    <property type="entry name" value="PROTEIN_KINASE_TYR"/>
    <property type="match status" value="1"/>
</dbReference>
<feature type="domain" description="Protein kinase" evidence="3">
    <location>
        <begin position="1"/>
        <end position="47"/>
    </location>
</feature>
<dbReference type="InterPro" id="IPR008266">
    <property type="entry name" value="Tyr_kinase_AS"/>
</dbReference>
<evidence type="ECO:0000313" key="5">
    <source>
        <dbReference type="Proteomes" id="UP000281553"/>
    </source>
</evidence>
<dbReference type="GO" id="GO:0004672">
    <property type="term" value="F:protein kinase activity"/>
    <property type="evidence" value="ECO:0007669"/>
    <property type="project" value="InterPro"/>
</dbReference>
<reference evidence="4 5" key="1">
    <citation type="submission" date="2018-11" db="EMBL/GenBank/DDBJ databases">
        <authorList>
            <consortium name="Pathogen Informatics"/>
        </authorList>
    </citation>
    <scope>NUCLEOTIDE SEQUENCE [LARGE SCALE GENOMIC DNA]</scope>
</reference>